<name>A0A6A4GI13_9AGAR</name>
<protein>
    <submittedName>
        <fullName evidence="2">Uncharacterized protein</fullName>
    </submittedName>
</protein>
<proteinExistence type="predicted"/>
<sequence>METEHRGARTLDAMEAGERRERTPHGILPAIMLNRMLQHKMLDSGEGPTVLAERQYSESTSAGGSSEWAKREPEVAERQYSESTSAAAASGL</sequence>
<dbReference type="EMBL" id="ML770002">
    <property type="protein sequence ID" value="KAE9385302.1"/>
    <property type="molecule type" value="Genomic_DNA"/>
</dbReference>
<accession>A0A6A4GI13</accession>
<feature type="region of interest" description="Disordered" evidence="1">
    <location>
        <begin position="54"/>
        <end position="92"/>
    </location>
</feature>
<dbReference type="Proteomes" id="UP000799118">
    <property type="component" value="Unassembled WGS sequence"/>
</dbReference>
<evidence type="ECO:0000256" key="1">
    <source>
        <dbReference type="SAM" id="MobiDB-lite"/>
    </source>
</evidence>
<evidence type="ECO:0000313" key="2">
    <source>
        <dbReference type="EMBL" id="KAE9385302.1"/>
    </source>
</evidence>
<reference evidence="2" key="1">
    <citation type="journal article" date="2019" name="Environ. Microbiol.">
        <title>Fungal ecological strategies reflected in gene transcription - a case study of two litter decomposers.</title>
        <authorList>
            <person name="Barbi F."/>
            <person name="Kohler A."/>
            <person name="Barry K."/>
            <person name="Baskaran P."/>
            <person name="Daum C."/>
            <person name="Fauchery L."/>
            <person name="Ihrmark K."/>
            <person name="Kuo A."/>
            <person name="LaButti K."/>
            <person name="Lipzen A."/>
            <person name="Morin E."/>
            <person name="Grigoriev I.V."/>
            <person name="Henrissat B."/>
            <person name="Lindahl B."/>
            <person name="Martin F."/>
        </authorList>
    </citation>
    <scope>NUCLEOTIDE SEQUENCE</scope>
    <source>
        <strain evidence="2">JB14</strain>
    </source>
</reference>
<feature type="region of interest" description="Disordered" evidence="1">
    <location>
        <begin position="1"/>
        <end position="25"/>
    </location>
</feature>
<evidence type="ECO:0000313" key="3">
    <source>
        <dbReference type="Proteomes" id="UP000799118"/>
    </source>
</evidence>
<feature type="compositionally biased region" description="Basic and acidic residues" evidence="1">
    <location>
        <begin position="68"/>
        <end position="80"/>
    </location>
</feature>
<organism evidence="2 3">
    <name type="scientific">Gymnopus androsaceus JB14</name>
    <dbReference type="NCBI Taxonomy" id="1447944"/>
    <lineage>
        <taxon>Eukaryota</taxon>
        <taxon>Fungi</taxon>
        <taxon>Dikarya</taxon>
        <taxon>Basidiomycota</taxon>
        <taxon>Agaricomycotina</taxon>
        <taxon>Agaricomycetes</taxon>
        <taxon>Agaricomycetidae</taxon>
        <taxon>Agaricales</taxon>
        <taxon>Marasmiineae</taxon>
        <taxon>Omphalotaceae</taxon>
        <taxon>Gymnopus</taxon>
    </lineage>
</organism>
<keyword evidence="3" id="KW-1185">Reference proteome</keyword>
<dbReference type="AlphaFoldDB" id="A0A6A4GI13"/>
<gene>
    <name evidence="2" type="ORF">BT96DRAFT_1007168</name>
</gene>
<feature type="compositionally biased region" description="Polar residues" evidence="1">
    <location>
        <begin position="81"/>
        <end position="92"/>
    </location>
</feature>